<feature type="region of interest" description="Disordered" evidence="1">
    <location>
        <begin position="46"/>
        <end position="75"/>
    </location>
</feature>
<keyword evidence="2" id="KW-0812">Transmembrane</keyword>
<name>A0A3M2IUN1_9CELL</name>
<feature type="transmembrane region" description="Helical" evidence="2">
    <location>
        <begin position="20"/>
        <end position="41"/>
    </location>
</feature>
<evidence type="ECO:0008006" key="5">
    <source>
        <dbReference type="Google" id="ProtNLM"/>
    </source>
</evidence>
<evidence type="ECO:0000313" key="4">
    <source>
        <dbReference type="Proteomes" id="UP000269289"/>
    </source>
</evidence>
<keyword evidence="4" id="KW-1185">Reference proteome</keyword>
<evidence type="ECO:0000256" key="1">
    <source>
        <dbReference type="SAM" id="MobiDB-lite"/>
    </source>
</evidence>
<keyword evidence="2" id="KW-0472">Membrane</keyword>
<sequence>MGVLRPEGSLPPRVYWVRRAVVLVVAVAVVVLLVIGVQALVRAVSGSGEDTPADAAPPTTSESSAPPEEEETGTPACEPAQLTAEMSADAASYPAGALPTFTLRLTNTGDQPCLVDAGGAQRQIVVTSGSDRIWASTDCDPGEPLSLLLGAGQADERPVQWDRVRSVEGCAPDQAAALPGTYQAVLTLAGVTAEPVVFGLE</sequence>
<dbReference type="AlphaFoldDB" id="A0A3M2IUN1"/>
<dbReference type="OrthoDB" id="5189092at2"/>
<feature type="compositionally biased region" description="Low complexity" evidence="1">
    <location>
        <begin position="48"/>
        <end position="66"/>
    </location>
</feature>
<evidence type="ECO:0000256" key="2">
    <source>
        <dbReference type="SAM" id="Phobius"/>
    </source>
</evidence>
<organism evidence="3 4">
    <name type="scientific">Cellulomonas triticagri</name>
    <dbReference type="NCBI Taxonomy" id="2483352"/>
    <lineage>
        <taxon>Bacteria</taxon>
        <taxon>Bacillati</taxon>
        <taxon>Actinomycetota</taxon>
        <taxon>Actinomycetes</taxon>
        <taxon>Micrococcales</taxon>
        <taxon>Cellulomonadaceae</taxon>
        <taxon>Cellulomonas</taxon>
    </lineage>
</organism>
<proteinExistence type="predicted"/>
<gene>
    <name evidence="3" type="ORF">EBM89_19645</name>
</gene>
<keyword evidence="2" id="KW-1133">Transmembrane helix</keyword>
<dbReference type="EMBL" id="RFFI01000189">
    <property type="protein sequence ID" value="RMI03390.1"/>
    <property type="molecule type" value="Genomic_DNA"/>
</dbReference>
<reference evidence="3 4" key="1">
    <citation type="submission" date="2018-10" db="EMBL/GenBank/DDBJ databases">
        <title>Isolation, diversity and antifungal activity of actinobacteria from wheat.</title>
        <authorList>
            <person name="Han C."/>
        </authorList>
    </citation>
    <scope>NUCLEOTIDE SEQUENCE [LARGE SCALE GENOMIC DNA]</scope>
    <source>
        <strain evidence="3 4">NEAU-YY56</strain>
    </source>
</reference>
<accession>A0A3M2IUN1</accession>
<dbReference type="Proteomes" id="UP000269289">
    <property type="component" value="Unassembled WGS sequence"/>
</dbReference>
<dbReference type="RefSeq" id="WP_122151273.1">
    <property type="nucleotide sequence ID" value="NZ_RFFI01000189.1"/>
</dbReference>
<protein>
    <recommendedName>
        <fullName evidence="5">DUF4232 domain-containing protein</fullName>
    </recommendedName>
</protein>
<comment type="caution">
    <text evidence="3">The sequence shown here is derived from an EMBL/GenBank/DDBJ whole genome shotgun (WGS) entry which is preliminary data.</text>
</comment>
<evidence type="ECO:0000313" key="3">
    <source>
        <dbReference type="EMBL" id="RMI03390.1"/>
    </source>
</evidence>